<sequence>MIAQETGTVLEKRDAWPGVSRVWVALDSDGSRVSALSYLDIVGTPKPGDRLLVNTNALRKGLGTGGDAFVVANLDAEGETALPEGHMMKARYTPQQMMVNALDDPASQSHDAIDALEDLEGMSVVVAGLHSAVGPIAAGFRAHSPAARLVYVHTDWAALPVAYSRANARLREEGLLAATISAGQSFGGDAEAVSIPSALAAARAHFEADAVIVAQGPGNLGTGTRWGFGSIAIADALHAACAMGARAIHAPRVSEADPRERHVGLSHHSRIVLERMLFPSVEVPCVPAPNRREIDESIAGSYASINRARLARGAQQHHVVETSPDGLEQALRNLPIRVSTMGRGLDEDYASFLYSALAGALAASEATR</sequence>
<accession>A0A1B0ZI84</accession>
<name>A0A1B0ZI84_9MICO</name>
<dbReference type="Proteomes" id="UP000092596">
    <property type="component" value="Chromosome"/>
</dbReference>
<dbReference type="KEGG" id="dva:DAD186_10900"/>
<dbReference type="STRING" id="1630135.DAD186_10900"/>
<evidence type="ECO:0000313" key="2">
    <source>
        <dbReference type="Proteomes" id="UP000092596"/>
    </source>
</evidence>
<dbReference type="Pfam" id="PF12982">
    <property type="entry name" value="DUF3866"/>
    <property type="match status" value="1"/>
</dbReference>
<dbReference type="InterPro" id="IPR024479">
    <property type="entry name" value="DUF3866"/>
</dbReference>
<gene>
    <name evidence="1" type="ORF">DAD186_10900</name>
</gene>
<reference evidence="1 2" key="1">
    <citation type="submission" date="2015-06" db="EMBL/GenBank/DDBJ databases">
        <title>Investigation of pathophysiology for high-risk pregnancy and development of treatment modality based on it.</title>
        <authorList>
            <person name="Kim B.-C."/>
            <person name="Lim S."/>
        </authorList>
    </citation>
    <scope>NUCLEOTIDE SEQUENCE [LARGE SCALE GENOMIC DNA]</scope>
    <source>
        <strain evidence="1 2">AD1-86</strain>
    </source>
</reference>
<dbReference type="RefSeq" id="WP_065247808.1">
    <property type="nucleotide sequence ID" value="NZ_CP012117.1"/>
</dbReference>
<evidence type="ECO:0000313" key="1">
    <source>
        <dbReference type="EMBL" id="ANP27640.1"/>
    </source>
</evidence>
<organism evidence="1 2">
    <name type="scientific">Dermabacter vaginalis</name>
    <dbReference type="NCBI Taxonomy" id="1630135"/>
    <lineage>
        <taxon>Bacteria</taxon>
        <taxon>Bacillati</taxon>
        <taxon>Actinomycetota</taxon>
        <taxon>Actinomycetes</taxon>
        <taxon>Micrococcales</taxon>
        <taxon>Dermabacteraceae</taxon>
        <taxon>Dermabacter</taxon>
    </lineage>
</organism>
<protein>
    <recommendedName>
        <fullName evidence="3">DUF3866 family protein</fullName>
    </recommendedName>
</protein>
<dbReference type="PATRIC" id="fig|1630135.4.peg.1092"/>
<proteinExistence type="predicted"/>
<evidence type="ECO:0008006" key="3">
    <source>
        <dbReference type="Google" id="ProtNLM"/>
    </source>
</evidence>
<dbReference type="EMBL" id="CP012117">
    <property type="protein sequence ID" value="ANP27640.1"/>
    <property type="molecule type" value="Genomic_DNA"/>
</dbReference>
<dbReference type="AlphaFoldDB" id="A0A1B0ZI84"/>